<evidence type="ECO:0000313" key="2">
    <source>
        <dbReference type="Proteomes" id="UP000095472"/>
    </source>
</evidence>
<organism evidence="1 2">
    <name type="scientific">Desertifilum tharense IPPAS B-1220</name>
    <dbReference type="NCBI Taxonomy" id="1781255"/>
    <lineage>
        <taxon>Bacteria</taxon>
        <taxon>Bacillati</taxon>
        <taxon>Cyanobacteriota</taxon>
        <taxon>Cyanophyceae</taxon>
        <taxon>Desertifilales</taxon>
        <taxon>Desertifilaceae</taxon>
        <taxon>Desertifilum</taxon>
    </lineage>
</organism>
<keyword evidence="2" id="KW-1185">Reference proteome</keyword>
<sequence>MGTSYTDVNVQLPTTTVLSVIAGAISVFLFWEAYPVASLSSAMSASVPFPRTSSPQSPFLTCFRG</sequence>
<dbReference type="EMBL" id="CP182909">
    <property type="protein sequence ID" value="XPM65073.1"/>
    <property type="molecule type" value="Genomic_DNA"/>
</dbReference>
<proteinExistence type="predicted"/>
<accession>A0ACD5GW54</accession>
<evidence type="ECO:0000313" key="1">
    <source>
        <dbReference type="EMBL" id="XPM65073.1"/>
    </source>
</evidence>
<name>A0ACD5GW54_9CYAN</name>
<protein>
    <submittedName>
        <fullName evidence="1">Uncharacterized protein</fullName>
    </submittedName>
</protein>
<dbReference type="Proteomes" id="UP000095472">
    <property type="component" value="Chromosome"/>
</dbReference>
<gene>
    <name evidence="1" type="ORF">BH720_004300</name>
</gene>
<reference evidence="1 2" key="1">
    <citation type="journal article" date="2016" name="Genome Announc.">
        <title>Draft Genome Sequence of the Thermotolerant Cyanobacterium Desertifilum sp. IPPAS B-1220.</title>
        <authorList>
            <person name="Mironov K.S."/>
            <person name="Sinetova M.A."/>
            <person name="Bolatkhan K."/>
            <person name="Zayadan B.K."/>
            <person name="Ustinova V.V."/>
            <person name="Kupriyanova E.V."/>
            <person name="Skrypnik A.N."/>
            <person name="Gogoleva N.E."/>
            <person name="Gogolev Y.V."/>
            <person name="Los D.A."/>
        </authorList>
    </citation>
    <scope>NUCLEOTIDE SEQUENCE [LARGE SCALE GENOMIC DNA]</scope>
    <source>
        <strain evidence="1 2">IPPAS B-1220</strain>
    </source>
</reference>